<feature type="domain" description="B12-binding" evidence="6">
    <location>
        <begin position="3"/>
        <end position="140"/>
    </location>
</feature>
<gene>
    <name evidence="8" type="ORF">A2665_01035</name>
</gene>
<evidence type="ECO:0000256" key="2">
    <source>
        <dbReference type="ARBA" id="ARBA00022691"/>
    </source>
</evidence>
<dbReference type="InterPro" id="IPR006638">
    <property type="entry name" value="Elp3/MiaA/NifB-like_rSAM"/>
</dbReference>
<evidence type="ECO:0000256" key="5">
    <source>
        <dbReference type="ARBA" id="ARBA00023014"/>
    </source>
</evidence>
<reference evidence="8 9" key="1">
    <citation type="journal article" date="2016" name="Nat. Commun.">
        <title>Thousands of microbial genomes shed light on interconnected biogeochemical processes in an aquifer system.</title>
        <authorList>
            <person name="Anantharaman K."/>
            <person name="Brown C.T."/>
            <person name="Hug L.A."/>
            <person name="Sharon I."/>
            <person name="Castelle C.J."/>
            <person name="Probst A.J."/>
            <person name="Thomas B.C."/>
            <person name="Singh A."/>
            <person name="Wilkins M.J."/>
            <person name="Karaoz U."/>
            <person name="Brodie E.L."/>
            <person name="Williams K.H."/>
            <person name="Hubbard S.S."/>
            <person name="Banfield J.F."/>
        </authorList>
    </citation>
    <scope>NUCLEOTIDE SEQUENCE [LARGE SCALE GENOMIC DNA]</scope>
</reference>
<evidence type="ECO:0000256" key="4">
    <source>
        <dbReference type="ARBA" id="ARBA00023004"/>
    </source>
</evidence>
<evidence type="ECO:0000256" key="3">
    <source>
        <dbReference type="ARBA" id="ARBA00022723"/>
    </source>
</evidence>
<dbReference type="GO" id="GO:0051536">
    <property type="term" value="F:iron-sulfur cluster binding"/>
    <property type="evidence" value="ECO:0007669"/>
    <property type="project" value="UniProtKB-KW"/>
</dbReference>
<accession>A0A1G2T1A3</accession>
<name>A0A1G2T1A3_9BACT</name>
<dbReference type="EMBL" id="MHVI01000021">
    <property type="protein sequence ID" value="OHA91060.1"/>
    <property type="molecule type" value="Genomic_DNA"/>
</dbReference>
<evidence type="ECO:0000259" key="7">
    <source>
        <dbReference type="PROSITE" id="PS51918"/>
    </source>
</evidence>
<keyword evidence="2" id="KW-0949">S-adenosyl-L-methionine</keyword>
<dbReference type="SFLD" id="SFLDS00029">
    <property type="entry name" value="Radical_SAM"/>
    <property type="match status" value="1"/>
</dbReference>
<organism evidence="8 9">
    <name type="scientific">Candidatus Zambryskibacteria bacterium RIFCSPHIGHO2_01_FULL_46_30</name>
    <dbReference type="NCBI Taxonomy" id="1802739"/>
    <lineage>
        <taxon>Bacteria</taxon>
        <taxon>Candidatus Zambryskiibacteriota</taxon>
    </lineage>
</organism>
<dbReference type="PANTHER" id="PTHR43409">
    <property type="entry name" value="ANAEROBIC MAGNESIUM-PROTOPORPHYRIN IX MONOMETHYL ESTER CYCLASE-RELATED"/>
    <property type="match status" value="1"/>
</dbReference>
<dbReference type="GO" id="GO:0003824">
    <property type="term" value="F:catalytic activity"/>
    <property type="evidence" value="ECO:0007669"/>
    <property type="project" value="InterPro"/>
</dbReference>
<dbReference type="SFLD" id="SFLDG01082">
    <property type="entry name" value="B12-binding_domain_containing"/>
    <property type="match status" value="1"/>
</dbReference>
<proteinExistence type="predicted"/>
<dbReference type="Proteomes" id="UP000177746">
    <property type="component" value="Unassembled WGS sequence"/>
</dbReference>
<dbReference type="SMART" id="SM00729">
    <property type="entry name" value="Elp3"/>
    <property type="match status" value="1"/>
</dbReference>
<dbReference type="GO" id="GO:0031419">
    <property type="term" value="F:cobalamin binding"/>
    <property type="evidence" value="ECO:0007669"/>
    <property type="project" value="InterPro"/>
</dbReference>
<comment type="caution">
    <text evidence="8">The sequence shown here is derived from an EMBL/GenBank/DDBJ whole genome shotgun (WGS) entry which is preliminary data.</text>
</comment>
<evidence type="ECO:0000313" key="8">
    <source>
        <dbReference type="EMBL" id="OHA91060.1"/>
    </source>
</evidence>
<dbReference type="SUPFAM" id="SSF102114">
    <property type="entry name" value="Radical SAM enzymes"/>
    <property type="match status" value="1"/>
</dbReference>
<sequence>MSSETAVLFIMRDDGQFTEPMNLMLLSALAKEGRPHRSTHLALIERDDIAGRVRELIRHSRQVVVAASAITGSHREFLGCFEGLKAEFGDRIFTIMGGPYCSTFPEAIKTNLCLDAIGVRECDEAWPELLDVLETDPTRVHGIQNILTRENEGSRLALVRPKSTLSPYVGVTGSHIRNRFETLDDLPYLDRELIYENTAFRGRFKRTHMASRGCPERCTYCFEAQWNDGYVGKGKLLVRYSPERFCAELREVALRYDTRFWKFYDDVFPTFFPKDREWLEEFAEVYPRVVGLPFHCLTRADLVAKHPEVLELLKQAGIASITMSVESGNALIRDFIFLRNMTDEDICFSFRRARELGIATFANTILGVPVPTLPSVDDPDFDDKVDLIAREVGHHKVRGSSKILGELRVLREMSGGSQDEVSRREAVVRYLERIGVRRHLLDYDRESVRYSTVTLGASYIEFPILHPFPATETTAYVLRNKWWDGDYDKLHGSYQNRSPFSCFTEEEKTETQNLSLLAGIVVLFSGSRWRALNWVAVPLAHVCFKWVARVRGFWFTRLLQKPYTLIKQYIYESRIYPFPKSAMDEWRFLREQLRLDRWKQLGAKGRGVYRSERPGATLGGPPSVP</sequence>
<dbReference type="PANTHER" id="PTHR43409:SF7">
    <property type="entry name" value="BLL1977 PROTEIN"/>
    <property type="match status" value="1"/>
</dbReference>
<comment type="cofactor">
    <cofactor evidence="1">
        <name>[4Fe-4S] cluster</name>
        <dbReference type="ChEBI" id="CHEBI:49883"/>
    </cofactor>
</comment>
<dbReference type="PROSITE" id="PS51332">
    <property type="entry name" value="B12_BINDING"/>
    <property type="match status" value="1"/>
</dbReference>
<dbReference type="GO" id="GO:0046872">
    <property type="term" value="F:metal ion binding"/>
    <property type="evidence" value="ECO:0007669"/>
    <property type="project" value="UniProtKB-KW"/>
</dbReference>
<dbReference type="Pfam" id="PF04055">
    <property type="entry name" value="Radical_SAM"/>
    <property type="match status" value="1"/>
</dbReference>
<dbReference type="PROSITE" id="PS51918">
    <property type="entry name" value="RADICAL_SAM"/>
    <property type="match status" value="1"/>
</dbReference>
<evidence type="ECO:0000313" key="9">
    <source>
        <dbReference type="Proteomes" id="UP000177746"/>
    </source>
</evidence>
<evidence type="ECO:0000259" key="6">
    <source>
        <dbReference type="PROSITE" id="PS51332"/>
    </source>
</evidence>
<keyword evidence="4" id="KW-0408">Iron</keyword>
<protein>
    <submittedName>
        <fullName evidence="8">Uncharacterized protein</fullName>
    </submittedName>
</protein>
<dbReference type="AlphaFoldDB" id="A0A1G2T1A3"/>
<evidence type="ECO:0000256" key="1">
    <source>
        <dbReference type="ARBA" id="ARBA00001966"/>
    </source>
</evidence>
<dbReference type="InterPro" id="IPR007197">
    <property type="entry name" value="rSAM"/>
</dbReference>
<keyword evidence="5" id="KW-0411">Iron-sulfur</keyword>
<keyword evidence="3" id="KW-0479">Metal-binding</keyword>
<dbReference type="CDD" id="cd01335">
    <property type="entry name" value="Radical_SAM"/>
    <property type="match status" value="1"/>
</dbReference>
<feature type="domain" description="Radical SAM core" evidence="7">
    <location>
        <begin position="200"/>
        <end position="444"/>
    </location>
</feature>
<dbReference type="InterPro" id="IPR051198">
    <property type="entry name" value="BchE-like"/>
</dbReference>
<dbReference type="Gene3D" id="3.40.50.280">
    <property type="entry name" value="Cobalamin-binding domain"/>
    <property type="match status" value="1"/>
</dbReference>
<dbReference type="InterPro" id="IPR006158">
    <property type="entry name" value="Cobalamin-bd"/>
</dbReference>
<dbReference type="InterPro" id="IPR058240">
    <property type="entry name" value="rSAM_sf"/>
</dbReference>